<organism evidence="1 2">
    <name type="scientific">Alteribacillus bidgolensis</name>
    <dbReference type="NCBI Taxonomy" id="930129"/>
    <lineage>
        <taxon>Bacteria</taxon>
        <taxon>Bacillati</taxon>
        <taxon>Bacillota</taxon>
        <taxon>Bacilli</taxon>
        <taxon>Bacillales</taxon>
        <taxon>Bacillaceae</taxon>
        <taxon>Alteribacillus</taxon>
    </lineage>
</organism>
<dbReference type="EMBL" id="FNDU01000001">
    <property type="protein sequence ID" value="SDH46065.1"/>
    <property type="molecule type" value="Genomic_DNA"/>
</dbReference>
<accession>A0A1G8CKV5</accession>
<proteinExistence type="predicted"/>
<dbReference type="Proteomes" id="UP000199017">
    <property type="component" value="Unassembled WGS sequence"/>
</dbReference>
<evidence type="ECO:0000313" key="2">
    <source>
        <dbReference type="Proteomes" id="UP000199017"/>
    </source>
</evidence>
<dbReference type="OrthoDB" id="2356532at2"/>
<reference evidence="1 2" key="1">
    <citation type="submission" date="2016-10" db="EMBL/GenBank/DDBJ databases">
        <authorList>
            <person name="de Groot N.N."/>
        </authorList>
    </citation>
    <scope>NUCLEOTIDE SEQUENCE [LARGE SCALE GENOMIC DNA]</scope>
    <source>
        <strain evidence="2">P4B,CCM 7963,CECT 7998,DSM 25260,IBRC-M 10614,KCTC 13821</strain>
    </source>
</reference>
<keyword evidence="2" id="KW-1185">Reference proteome</keyword>
<dbReference type="AlphaFoldDB" id="A0A1G8CKV5"/>
<dbReference type="RefSeq" id="WP_091580021.1">
    <property type="nucleotide sequence ID" value="NZ_FNDU01000001.1"/>
</dbReference>
<protein>
    <submittedName>
        <fullName evidence="1">Uncharacterized protein</fullName>
    </submittedName>
</protein>
<gene>
    <name evidence="1" type="ORF">SAMN05216352_101358</name>
</gene>
<evidence type="ECO:0000313" key="1">
    <source>
        <dbReference type="EMBL" id="SDH46065.1"/>
    </source>
</evidence>
<name>A0A1G8CKV5_9BACI</name>
<sequence length="184" mass="21168">MLEVALTFPNKGIKEIDNAFYDAHFYKNKQNYVLKSILESTNTEVTGNIISAFSKITITFSENLSMNDYQLIREAIFLLAHHLQADMDDTKAFMGYLENGQKAYLFHEWKNWKAFLLHAKYKSMKGQKVEVKSKAGAWRGILLDYQETFVNSECIITYCTLLTALGEKRVNGKFLHVEATGEFI</sequence>